<dbReference type="RefSeq" id="WP_315909145.1">
    <property type="nucleotide sequence ID" value="NZ_JAOPKC010000010.1"/>
</dbReference>
<reference evidence="2" key="1">
    <citation type="submission" date="2023-02" db="EMBL/GenBank/DDBJ databases">
        <title>Enrichment on poylsaccharides allowed isolation of novel metabolic and taxonomic groups of Haloarchaea.</title>
        <authorList>
            <person name="Sorokin D.Y."/>
            <person name="Elcheninov A.G."/>
            <person name="Khizhniak T.V."/>
            <person name="Kolganova T.V."/>
            <person name="Kublanov I.V."/>
        </authorList>
    </citation>
    <scope>NUCLEOTIDE SEQUENCE</scope>
    <source>
        <strain evidence="1 3">HArc-curdl5-1</strain>
        <strain evidence="2">HArc-curdl7</strain>
    </source>
</reference>
<sequence length="136" mass="15210">MGRQTASDDEMRTRQQLVDRVDAALSRHEQETTMQCFGDADRFQITTYSPTMVRSLLEHAYAEIEWLYLGVPEGRNKRVQEPSEVLRSDSQERIEGICATLPLGTLSIKGSPRNKDQHSGVVTTPADVEGLADVFA</sequence>
<protein>
    <submittedName>
        <fullName evidence="2">Uncharacterized protein</fullName>
    </submittedName>
</protein>
<dbReference type="EMBL" id="JAOPKC010000010">
    <property type="protein sequence ID" value="MCU4718391.1"/>
    <property type="molecule type" value="Genomic_DNA"/>
</dbReference>
<accession>A0AAE3LEK9</accession>
<evidence type="ECO:0000313" key="4">
    <source>
        <dbReference type="Proteomes" id="UP001209746"/>
    </source>
</evidence>
<name>A0AAE3LEK9_9EURY</name>
<dbReference type="AlphaFoldDB" id="A0AAE3LEK9"/>
<evidence type="ECO:0000313" key="1">
    <source>
        <dbReference type="EMBL" id="MCU4718391.1"/>
    </source>
</evidence>
<dbReference type="Proteomes" id="UP001209746">
    <property type="component" value="Unassembled WGS sequence"/>
</dbReference>
<keyword evidence="3" id="KW-1185">Reference proteome</keyword>
<proteinExistence type="predicted"/>
<comment type="caution">
    <text evidence="2">The sequence shown here is derived from an EMBL/GenBank/DDBJ whole genome shotgun (WGS) entry which is preliminary data.</text>
</comment>
<gene>
    <name evidence="2" type="ORF">OB914_05895</name>
    <name evidence="1" type="ORF">OB916_09995</name>
</gene>
<dbReference type="Proteomes" id="UP001208186">
    <property type="component" value="Unassembled WGS sequence"/>
</dbReference>
<dbReference type="EMBL" id="JAOPKD010000003">
    <property type="protein sequence ID" value="MCU4726496.1"/>
    <property type="molecule type" value="Genomic_DNA"/>
</dbReference>
<evidence type="ECO:0000313" key="2">
    <source>
        <dbReference type="EMBL" id="MCU4726496.1"/>
    </source>
</evidence>
<evidence type="ECO:0000313" key="3">
    <source>
        <dbReference type="Proteomes" id="UP001208186"/>
    </source>
</evidence>
<organism evidence="2 4">
    <name type="scientific">Halapricum hydrolyticum</name>
    <dbReference type="NCBI Taxonomy" id="2979991"/>
    <lineage>
        <taxon>Archaea</taxon>
        <taxon>Methanobacteriati</taxon>
        <taxon>Methanobacteriota</taxon>
        <taxon>Stenosarchaea group</taxon>
        <taxon>Halobacteria</taxon>
        <taxon>Halobacteriales</taxon>
        <taxon>Haloarculaceae</taxon>
        <taxon>Halapricum</taxon>
    </lineage>
</organism>